<comment type="similarity">
    <text evidence="1">Belongs to the peptidase C14A family.</text>
</comment>
<reference evidence="3" key="2">
    <citation type="submission" date="2020-05" db="UniProtKB">
        <authorList>
            <consortium name="EnsemblMetazoa"/>
        </authorList>
    </citation>
    <scope>IDENTIFICATION</scope>
    <source>
        <strain evidence="3">maculatus3</strain>
    </source>
</reference>
<dbReference type="GO" id="GO:0006508">
    <property type="term" value="P:proteolysis"/>
    <property type="evidence" value="ECO:0007669"/>
    <property type="project" value="InterPro"/>
</dbReference>
<proteinExistence type="inferred from homology"/>
<organism evidence="3 4">
    <name type="scientific">Anopheles maculatus</name>
    <dbReference type="NCBI Taxonomy" id="74869"/>
    <lineage>
        <taxon>Eukaryota</taxon>
        <taxon>Metazoa</taxon>
        <taxon>Ecdysozoa</taxon>
        <taxon>Arthropoda</taxon>
        <taxon>Hexapoda</taxon>
        <taxon>Insecta</taxon>
        <taxon>Pterygota</taxon>
        <taxon>Neoptera</taxon>
        <taxon>Endopterygota</taxon>
        <taxon>Diptera</taxon>
        <taxon>Nematocera</taxon>
        <taxon>Culicoidea</taxon>
        <taxon>Culicidae</taxon>
        <taxon>Anophelinae</taxon>
        <taxon>Anopheles</taxon>
        <taxon>Anopheles maculatus group</taxon>
    </lineage>
</organism>
<dbReference type="PANTHER" id="PTHR10454:SF210">
    <property type="entry name" value="CASPASE-2"/>
    <property type="match status" value="1"/>
</dbReference>
<sequence length="157" mass="17713">MSHGGLHDTIFGSVLANDDDDTYYLEKDIVAKCASNETLKGKPKIFVVQACRIGPKRDSNAAEEEPHPDTFLQTPPYSTIDLLFFQSSYKGKMEIDSSRTCNRDNHSEPNLTGTLSYRQATKGSYFMQSFLRLLHENNQQCIINISTRLSNEVSEQV</sequence>
<evidence type="ECO:0000313" key="4">
    <source>
        <dbReference type="Proteomes" id="UP000075901"/>
    </source>
</evidence>
<dbReference type="InterPro" id="IPR002398">
    <property type="entry name" value="Pept_C14"/>
</dbReference>
<reference evidence="4" key="1">
    <citation type="submission" date="2013-09" db="EMBL/GenBank/DDBJ databases">
        <title>The Genome Sequence of Anopheles maculatus species B.</title>
        <authorList>
            <consortium name="The Broad Institute Genomics Platform"/>
            <person name="Neafsey D.E."/>
            <person name="Besansky N."/>
            <person name="Howell P."/>
            <person name="Walton C."/>
            <person name="Young S.K."/>
            <person name="Zeng Q."/>
            <person name="Gargeya S."/>
            <person name="Fitzgerald M."/>
            <person name="Haas B."/>
            <person name="Abouelleil A."/>
            <person name="Allen A.W."/>
            <person name="Alvarado L."/>
            <person name="Arachchi H.M."/>
            <person name="Berlin A.M."/>
            <person name="Chapman S.B."/>
            <person name="Gainer-Dewar J."/>
            <person name="Goldberg J."/>
            <person name="Griggs A."/>
            <person name="Gujja S."/>
            <person name="Hansen M."/>
            <person name="Howarth C."/>
            <person name="Imamovic A."/>
            <person name="Ireland A."/>
            <person name="Larimer J."/>
            <person name="McCowan C."/>
            <person name="Murphy C."/>
            <person name="Pearson M."/>
            <person name="Poon T.W."/>
            <person name="Priest M."/>
            <person name="Roberts A."/>
            <person name="Saif S."/>
            <person name="Shea T."/>
            <person name="Sisk P."/>
            <person name="Sykes S."/>
            <person name="Wortman J."/>
            <person name="Nusbaum C."/>
            <person name="Birren B."/>
        </authorList>
    </citation>
    <scope>NUCLEOTIDE SEQUENCE [LARGE SCALE GENOMIC DNA]</scope>
    <source>
        <strain evidence="4">maculatus3</strain>
    </source>
</reference>
<keyword evidence="4" id="KW-1185">Reference proteome</keyword>
<dbReference type="EnsemblMetazoa" id="AMAM020876-RA">
    <property type="protein sequence ID" value="AMAM020876-PA"/>
    <property type="gene ID" value="AMAM020876"/>
</dbReference>
<dbReference type="PRINTS" id="PR00376">
    <property type="entry name" value="IL1BCENZYME"/>
</dbReference>
<feature type="domain" description="Caspase family p20" evidence="2">
    <location>
        <begin position="38"/>
        <end position="52"/>
    </location>
</feature>
<dbReference type="PANTHER" id="PTHR10454">
    <property type="entry name" value="CASPASE"/>
    <property type="match status" value="1"/>
</dbReference>
<dbReference type="GO" id="GO:0005737">
    <property type="term" value="C:cytoplasm"/>
    <property type="evidence" value="ECO:0007669"/>
    <property type="project" value="TreeGrafter"/>
</dbReference>
<dbReference type="PROSITE" id="PS50208">
    <property type="entry name" value="CASPASE_P20"/>
    <property type="match status" value="1"/>
</dbReference>
<dbReference type="AlphaFoldDB" id="A0A182T6Y1"/>
<evidence type="ECO:0000313" key="3">
    <source>
        <dbReference type="EnsemblMetazoa" id="AMAM020876-PA"/>
    </source>
</evidence>
<dbReference type="Pfam" id="PF00656">
    <property type="entry name" value="Peptidase_C14"/>
    <property type="match status" value="1"/>
</dbReference>
<protein>
    <recommendedName>
        <fullName evidence="2">Caspase family p20 domain-containing protein</fullName>
    </recommendedName>
</protein>
<dbReference type="GO" id="GO:0006915">
    <property type="term" value="P:apoptotic process"/>
    <property type="evidence" value="ECO:0007669"/>
    <property type="project" value="TreeGrafter"/>
</dbReference>
<dbReference type="InterPro" id="IPR011600">
    <property type="entry name" value="Pept_C14_caspase"/>
</dbReference>
<dbReference type="GO" id="GO:0043525">
    <property type="term" value="P:positive regulation of neuron apoptotic process"/>
    <property type="evidence" value="ECO:0007669"/>
    <property type="project" value="TreeGrafter"/>
</dbReference>
<name>A0A182T6Y1_9DIPT</name>
<dbReference type="Proteomes" id="UP000075901">
    <property type="component" value="Unassembled WGS sequence"/>
</dbReference>
<accession>A0A182T6Y1</accession>
<dbReference type="InterPro" id="IPR029030">
    <property type="entry name" value="Caspase-like_dom_sf"/>
</dbReference>
<dbReference type="SUPFAM" id="SSF52129">
    <property type="entry name" value="Caspase-like"/>
    <property type="match status" value="1"/>
</dbReference>
<evidence type="ECO:0000259" key="2">
    <source>
        <dbReference type="PROSITE" id="PS50208"/>
    </source>
</evidence>
<evidence type="ECO:0000256" key="1">
    <source>
        <dbReference type="ARBA" id="ARBA00010134"/>
    </source>
</evidence>
<dbReference type="GO" id="GO:0004197">
    <property type="term" value="F:cysteine-type endopeptidase activity"/>
    <property type="evidence" value="ECO:0007669"/>
    <property type="project" value="InterPro"/>
</dbReference>
<dbReference type="VEuPathDB" id="VectorBase:AMAM020876"/>
<dbReference type="InterPro" id="IPR015917">
    <property type="entry name" value="Pept_C14A"/>
</dbReference>
<dbReference type="InterPro" id="IPR001309">
    <property type="entry name" value="Pept_C14_p20"/>
</dbReference>
<dbReference type="Gene3D" id="3.40.50.1460">
    <property type="match status" value="1"/>
</dbReference>